<dbReference type="PROSITE" id="PS50011">
    <property type="entry name" value="PROTEIN_KINASE_DOM"/>
    <property type="match status" value="1"/>
</dbReference>
<dbReference type="PANTHER" id="PTHR43652:SF2">
    <property type="entry name" value="BASIC AMINO ACID ANTIPORTER YFCC-RELATED"/>
    <property type="match status" value="1"/>
</dbReference>
<accession>A0ABP0SQ37</accession>
<feature type="transmembrane region" description="Helical" evidence="8">
    <location>
        <begin position="1187"/>
        <end position="1205"/>
    </location>
</feature>
<dbReference type="Gene3D" id="2.60.120.10">
    <property type="entry name" value="Jelly Rolls"/>
    <property type="match status" value="1"/>
</dbReference>
<dbReference type="Pfam" id="PF03600">
    <property type="entry name" value="CitMHS"/>
    <property type="match status" value="1"/>
</dbReference>
<dbReference type="InterPro" id="IPR018490">
    <property type="entry name" value="cNMP-bd_dom_sf"/>
</dbReference>
<dbReference type="SUPFAM" id="SSF51206">
    <property type="entry name" value="cAMP-binding domain-like"/>
    <property type="match status" value="1"/>
</dbReference>
<feature type="domain" description="Protein kinase" evidence="9">
    <location>
        <begin position="240"/>
        <end position="540"/>
    </location>
</feature>
<dbReference type="InterPro" id="IPR004680">
    <property type="entry name" value="Cit_transptr-like_dom"/>
</dbReference>
<keyword evidence="4" id="KW-0677">Repeat</keyword>
<dbReference type="InterPro" id="IPR000719">
    <property type="entry name" value="Prot_kinase_dom"/>
</dbReference>
<dbReference type="Pfam" id="PF00027">
    <property type="entry name" value="cNMP_binding"/>
    <property type="match status" value="1"/>
</dbReference>
<feature type="transmembrane region" description="Helical" evidence="8">
    <location>
        <begin position="1630"/>
        <end position="1649"/>
    </location>
</feature>
<evidence type="ECO:0000256" key="4">
    <source>
        <dbReference type="ARBA" id="ARBA00022737"/>
    </source>
</evidence>
<feature type="transmembrane region" description="Helical" evidence="8">
    <location>
        <begin position="1804"/>
        <end position="1824"/>
    </location>
</feature>
<dbReference type="CDD" id="cd00038">
    <property type="entry name" value="CAP_ED"/>
    <property type="match status" value="1"/>
</dbReference>
<dbReference type="InterPro" id="IPR014710">
    <property type="entry name" value="RmlC-like_jellyroll"/>
</dbReference>
<feature type="region of interest" description="Disordered" evidence="7">
    <location>
        <begin position="12"/>
        <end position="39"/>
    </location>
</feature>
<evidence type="ECO:0000259" key="10">
    <source>
        <dbReference type="PROSITE" id="PS50042"/>
    </source>
</evidence>
<dbReference type="Gene3D" id="1.10.510.10">
    <property type="entry name" value="Transferase(Phosphotransferase) domain 1"/>
    <property type="match status" value="1"/>
</dbReference>
<dbReference type="InterPro" id="IPR051679">
    <property type="entry name" value="DASS-Related_Transporters"/>
</dbReference>
<dbReference type="PANTHER" id="PTHR43652">
    <property type="entry name" value="BASIC AMINO ACID ANTIPORTER YFCC-RELATED"/>
    <property type="match status" value="1"/>
</dbReference>
<dbReference type="Proteomes" id="UP001642484">
    <property type="component" value="Unassembled WGS sequence"/>
</dbReference>
<evidence type="ECO:0000256" key="6">
    <source>
        <dbReference type="ARBA" id="ARBA00023136"/>
    </source>
</evidence>
<dbReference type="SUPFAM" id="SSF56112">
    <property type="entry name" value="Protein kinase-like (PK-like)"/>
    <property type="match status" value="1"/>
</dbReference>
<dbReference type="PROSITE" id="PS50042">
    <property type="entry name" value="CNMP_BINDING_3"/>
    <property type="match status" value="1"/>
</dbReference>
<feature type="transmembrane region" description="Helical" evidence="8">
    <location>
        <begin position="1225"/>
        <end position="1253"/>
    </location>
</feature>
<gene>
    <name evidence="11" type="ORF">CCMP2556_LOCUS52945</name>
</gene>
<feature type="transmembrane region" description="Helical" evidence="8">
    <location>
        <begin position="1310"/>
        <end position="1335"/>
    </location>
</feature>
<feature type="transmembrane region" description="Helical" evidence="8">
    <location>
        <begin position="1726"/>
        <end position="1749"/>
    </location>
</feature>
<feature type="domain" description="Cyclic nucleotide-binding" evidence="10">
    <location>
        <begin position="476"/>
        <end position="578"/>
    </location>
</feature>
<feature type="transmembrane region" description="Helical" evidence="8">
    <location>
        <begin position="1655"/>
        <end position="1673"/>
    </location>
</feature>
<feature type="transmembrane region" description="Helical" evidence="8">
    <location>
        <begin position="1685"/>
        <end position="1714"/>
    </location>
</feature>
<evidence type="ECO:0000256" key="3">
    <source>
        <dbReference type="ARBA" id="ARBA00022692"/>
    </source>
</evidence>
<comment type="caution">
    <text evidence="11">The sequence shown here is derived from an EMBL/GenBank/DDBJ whole genome shotgun (WGS) entry which is preliminary data.</text>
</comment>
<comment type="subcellular location">
    <subcellularLocation>
        <location evidence="1">Membrane</location>
        <topology evidence="1">Multi-pass membrane protein</topology>
    </subcellularLocation>
</comment>
<keyword evidence="3 8" id="KW-0812">Transmembrane</keyword>
<dbReference type="EMBL" id="CAXAMN010028027">
    <property type="protein sequence ID" value="CAK9114519.1"/>
    <property type="molecule type" value="Genomic_DNA"/>
</dbReference>
<feature type="transmembrane region" description="Helical" evidence="8">
    <location>
        <begin position="1386"/>
        <end position="1410"/>
    </location>
</feature>
<sequence>MLRPAPLAALGSRQGLQRPFRRATAAKADGVGPKALNPHPGASWRLATVGLAKQAGRSSSSRVRLAFFGRPLELQEEETEVPLNPQCVRLWNGSETQLEVLAFPKDTMPYILGGDRHLLQPQSHLDLAVGRRSSMCRIALRRRDAAQMLLVPKGNKVKVEAFDEESQEGLGPLEVRVGDLHVSFEDGSSFEIFPGPLFWRLSRNVEDVEFQEASILQSADARVCFKVVRQMGSDWRGHPLARVRVISAGFLGTKYLHKGTMYLAKIVPIQAKEEIINAFKRITGTFGQPEQILHFEGYVKTESGAHMLLFEDFGESLSKIMSSSSETLTAEDNDQCAEDLLRAITALHQQGIYHLALSPESVRLRRDGMGRMRLKLSDLGAFERPSEPIASRAATQLGWRSYTSPEIRRRKTLLDVAKRARKPKKKAPKVQDSKILGNLKTLEILPSLRRSQVKQNFSKSAVSRETRRELLAEFAMFAELDQSDLTHLAREFQGPFYVPPGASLFNVGETGDFLYFLLAGEVVARRGKRELRRYRRGGFLGEAALFGAKPTRRIFSASVARGGQGCALLRMHHTFFRRDLKNRGPVTSVVGPTRWRYLEQPNLELQPEEVDVFAAGAVWCQLAAGSKVVSFFRIKRATTIEDLLDAVATSDIGSFYFLVQEWRGVALIELMVRRASAYEALVCLEEKEKLDVVKSDETETQQGLLGSISHTVSDLQKAAGSAFELTQDAVSASVAVRMSNNARQTLLQQWEKLSNKATERYGQAIGEIFGDIYGNLFAKDMLWIFRNPTRAQRFPVLLVRDAEDGSLLARWQIGASMVFESELCARTLPRVLPSVRPALAAGFQIGSAVGRNRAINFKRLWIDAFLGSFVKQLWTLTRMRAKRLVRRRVKWDAFGSALKESVIQGQTARNLVLTKFGRLPTKYDQNDPQVLRLLPSKWVPEIGLPLASGVGRGFMTKWWKGFRSGLRRRYVRPRFETWDLEDVPQVILDFARQQGAEQANLVASSVGDTMARDWGYWTGHSIGVVSGLILCMVGGSKSLKDDRGMVIADGHLEEDRELLALQQYMGDAWVSILDLIWAYGGKESWICRRQQHFGAESWKGTDFSMDSKKDRWKTIVKLPVGWEGLSLKSHEGRLLVSEVPKACFSSKNFESSGAQPQVAGVFEGDEIVLVNGEPAASVEQKILAAGLPWKSIAVLALLMVASVILRCSGWCPACLTTGAPGRMLLVANLLMTFILLVPQGIPAELMLLFIGAVCSLAGILTSKELFQGCASDAVVTLALLFPIMKAMGDTGVPERFIGCMLGSAKGPYSLIIRMFFSVAILSGVFNNTPIVVMMIPLLQSLCLRQGVPSPAVLMPLSFAAQAGGSLTKMGSSINFVADEVFRANGYGIGFFTLTLGCIFICLLGGAYCAMMGPKVLMPVSDAVESSASRGGTNLFKVAFCPSEDGPLVGQSLEDLGLHRIPGVEEITLHRWHDVELVEAGVVDSNATAQSLQLEDSLYARCSAEGVAQLRRVRGLELCNDDELNLLGSKRRQRCLCEAAVKETLHGQRVSLRRFKRELRCAVVAVRSGAESVESEWREGFEGYEIQYGDVLLIEAFQEMFGSEPWLEHFSVTRRVPDSEPPRRGTKADDLRAIFIVVGLLIMIIIASGGKRAPSLPLMAVIFLCGIIAVKGLSLPEAYQEVNGPVLLTIVGALALGRAMELSGLANCLATALVALTRPLGAGAVKLGIYLATVGLGQFLNSAANVAIMGKIAIPIAHSMEIAVGEMALVVTYAASACYTAPYGYQTNTLVLRAGGYVWGDFVKFGGILQLLHMLLVVSMAGWWAKFSP</sequence>
<keyword evidence="5 8" id="KW-1133">Transmembrane helix</keyword>
<feature type="transmembrane region" description="Helical" evidence="8">
    <location>
        <begin position="1761"/>
        <end position="1784"/>
    </location>
</feature>
<dbReference type="InterPro" id="IPR000595">
    <property type="entry name" value="cNMP-bd_dom"/>
</dbReference>
<dbReference type="InterPro" id="IPR011009">
    <property type="entry name" value="Kinase-like_dom_sf"/>
</dbReference>
<proteinExistence type="predicted"/>
<organism evidence="11 12">
    <name type="scientific">Durusdinium trenchii</name>
    <dbReference type="NCBI Taxonomy" id="1381693"/>
    <lineage>
        <taxon>Eukaryota</taxon>
        <taxon>Sar</taxon>
        <taxon>Alveolata</taxon>
        <taxon>Dinophyceae</taxon>
        <taxon>Suessiales</taxon>
        <taxon>Symbiodiniaceae</taxon>
        <taxon>Durusdinium</taxon>
    </lineage>
</organism>
<reference evidence="11 12" key="1">
    <citation type="submission" date="2024-02" db="EMBL/GenBank/DDBJ databases">
        <authorList>
            <person name="Chen Y."/>
            <person name="Shah S."/>
            <person name="Dougan E. K."/>
            <person name="Thang M."/>
            <person name="Chan C."/>
        </authorList>
    </citation>
    <scope>NUCLEOTIDE SEQUENCE [LARGE SCALE GENOMIC DNA]</scope>
</reference>
<keyword evidence="12" id="KW-1185">Reference proteome</keyword>
<dbReference type="SMART" id="SM00100">
    <property type="entry name" value="cNMP"/>
    <property type="match status" value="1"/>
</dbReference>
<name>A0ABP0SQ37_9DINO</name>
<protein>
    <submittedName>
        <fullName evidence="11">Uncharacterized protein</fullName>
    </submittedName>
</protein>
<evidence type="ECO:0000256" key="7">
    <source>
        <dbReference type="SAM" id="MobiDB-lite"/>
    </source>
</evidence>
<evidence type="ECO:0000256" key="1">
    <source>
        <dbReference type="ARBA" id="ARBA00004141"/>
    </source>
</evidence>
<evidence type="ECO:0000256" key="8">
    <source>
        <dbReference type="SAM" id="Phobius"/>
    </source>
</evidence>
<evidence type="ECO:0000256" key="5">
    <source>
        <dbReference type="ARBA" id="ARBA00022989"/>
    </source>
</evidence>
<evidence type="ECO:0000313" key="12">
    <source>
        <dbReference type="Proteomes" id="UP001642484"/>
    </source>
</evidence>
<evidence type="ECO:0000256" key="2">
    <source>
        <dbReference type="ARBA" id="ARBA00022448"/>
    </source>
</evidence>
<keyword evidence="6 8" id="KW-0472">Membrane</keyword>
<keyword evidence="2" id="KW-0813">Transport</keyword>
<evidence type="ECO:0000313" key="11">
    <source>
        <dbReference type="EMBL" id="CAK9114519.1"/>
    </source>
</evidence>
<evidence type="ECO:0000259" key="9">
    <source>
        <dbReference type="PROSITE" id="PS50011"/>
    </source>
</evidence>